<dbReference type="EMBL" id="SSDS01000029">
    <property type="protein sequence ID" value="TXG78029.1"/>
    <property type="molecule type" value="Genomic_DNA"/>
</dbReference>
<proteinExistence type="predicted"/>
<dbReference type="Proteomes" id="UP000321026">
    <property type="component" value="Unassembled WGS sequence"/>
</dbReference>
<reference evidence="1 2" key="1">
    <citation type="submission" date="2018-09" db="EMBL/GenBank/DDBJ databases">
        <title>Metagenome Assembled Genomes from an Advanced Water Purification Facility.</title>
        <authorList>
            <person name="Stamps B.W."/>
            <person name="Spear J.R."/>
        </authorList>
    </citation>
    <scope>NUCLEOTIDE SEQUENCE [LARGE SCALE GENOMIC DNA]</scope>
    <source>
        <strain evidence="1">Bin_63_2</strain>
    </source>
</reference>
<evidence type="ECO:0000313" key="1">
    <source>
        <dbReference type="EMBL" id="TXG78029.1"/>
    </source>
</evidence>
<evidence type="ECO:0000313" key="2">
    <source>
        <dbReference type="Proteomes" id="UP000321026"/>
    </source>
</evidence>
<sequence length="259" mass="29195">MTTNNIFIAFSPPPTSQRVVDNEKEITREWRNWVDSLYNEVNTLANASSQQSLLLNSDFNFSDGISLPVTETEPDGAFIAEKWQIMKSTGSIYSCGAVDYIDNDQDNSGSRKYLYLNVSDVGEAGISVYQEMEGHHNIRRFQKRNVTFTVTASNSSLESCIVNLEISILDGSTIIYNKKSSSFTWVNGKNSHYAVLKNQFSISSFDTLINPKIQFKLNIIKVPLAGCLLRIHHIKLENGIRPTPLIVDHPIERLRIDNS</sequence>
<accession>A0A5C7J994</accession>
<protein>
    <submittedName>
        <fullName evidence="1">Uncharacterized protein</fullName>
    </submittedName>
</protein>
<organism evidence="1 2">
    <name type="scientific">Candidatus Dojkabacteria bacterium</name>
    <dbReference type="NCBI Taxonomy" id="2099670"/>
    <lineage>
        <taxon>Bacteria</taxon>
        <taxon>Candidatus Dojkabacteria</taxon>
    </lineage>
</organism>
<dbReference type="AlphaFoldDB" id="A0A5C7J994"/>
<comment type="caution">
    <text evidence="1">The sequence shown here is derived from an EMBL/GenBank/DDBJ whole genome shotgun (WGS) entry which is preliminary data.</text>
</comment>
<name>A0A5C7J994_9BACT</name>
<gene>
    <name evidence="1" type="ORF">E6Q11_01825</name>
</gene>